<gene>
    <name evidence="2" type="ORF">SPSYN_01131</name>
</gene>
<dbReference type="InterPro" id="IPR005625">
    <property type="entry name" value="PepSY-ass_TM"/>
</dbReference>
<dbReference type="AlphaFoldDB" id="A0A9D2WPZ8"/>
<keyword evidence="1" id="KW-0812">Transmembrane</keyword>
<keyword evidence="3" id="KW-1185">Reference proteome</keyword>
<evidence type="ECO:0008006" key="4">
    <source>
        <dbReference type="Google" id="ProtNLM"/>
    </source>
</evidence>
<feature type="transmembrane region" description="Helical" evidence="1">
    <location>
        <begin position="102"/>
        <end position="126"/>
    </location>
</feature>
<evidence type="ECO:0000313" key="3">
    <source>
        <dbReference type="Proteomes" id="UP000798488"/>
    </source>
</evidence>
<dbReference type="Proteomes" id="UP000798488">
    <property type="component" value="Unassembled WGS sequence"/>
</dbReference>
<dbReference type="Pfam" id="PF03929">
    <property type="entry name" value="PepSY_TM"/>
    <property type="match status" value="1"/>
</dbReference>
<sequence>MRKIRQLHLWIGLLTSFLILIEAITGLLMLEPHLMGIDKPAPEQRVMREEPVIGQDLVVEDIEREVMLPPARHFKPSGQGSSIMRFVRNLHAGRIGNADVSLLLSIVAVGLIIITVTGMVLSVRALKVQWNK</sequence>
<reference evidence="2" key="1">
    <citation type="submission" date="2016-02" db="EMBL/GenBank/DDBJ databases">
        <title>Draft Genome Sequence of Sporotomaculum syntrophicum Strain FB, a Syntrophic Benzoate Degrader.</title>
        <authorList>
            <person name="Nobu M.K."/>
            <person name="Narihiro T."/>
            <person name="Qiu Y.-L."/>
            <person name="Ohashi A."/>
            <person name="Liu W.-T."/>
            <person name="Yuji S."/>
        </authorList>
    </citation>
    <scope>NUCLEOTIDE SEQUENCE</scope>
    <source>
        <strain evidence="2">FB</strain>
    </source>
</reference>
<feature type="transmembrane region" description="Helical" evidence="1">
    <location>
        <begin position="7"/>
        <end position="30"/>
    </location>
</feature>
<accession>A0A9D2WPZ8</accession>
<keyword evidence="1" id="KW-1133">Transmembrane helix</keyword>
<keyword evidence="1" id="KW-0472">Membrane</keyword>
<protein>
    <recommendedName>
        <fullName evidence="4">PepSY-associated TM helix</fullName>
    </recommendedName>
</protein>
<dbReference type="OrthoDB" id="1787325at2"/>
<comment type="caution">
    <text evidence="2">The sequence shown here is derived from an EMBL/GenBank/DDBJ whole genome shotgun (WGS) entry which is preliminary data.</text>
</comment>
<organism evidence="2 3">
    <name type="scientific">Sporotomaculum syntrophicum</name>
    <dbReference type="NCBI Taxonomy" id="182264"/>
    <lineage>
        <taxon>Bacteria</taxon>
        <taxon>Bacillati</taxon>
        <taxon>Bacillota</taxon>
        <taxon>Clostridia</taxon>
        <taxon>Eubacteriales</taxon>
        <taxon>Desulfallaceae</taxon>
        <taxon>Sporotomaculum</taxon>
    </lineage>
</organism>
<dbReference type="EMBL" id="LSRS01000003">
    <property type="protein sequence ID" value="KAF1084995.1"/>
    <property type="molecule type" value="Genomic_DNA"/>
</dbReference>
<name>A0A9D2WPZ8_9FIRM</name>
<dbReference type="RefSeq" id="WP_161821528.1">
    <property type="nucleotide sequence ID" value="NZ_LSRS01000003.1"/>
</dbReference>
<proteinExistence type="predicted"/>
<evidence type="ECO:0000313" key="2">
    <source>
        <dbReference type="EMBL" id="KAF1084995.1"/>
    </source>
</evidence>
<evidence type="ECO:0000256" key="1">
    <source>
        <dbReference type="SAM" id="Phobius"/>
    </source>
</evidence>